<gene>
    <name evidence="8" type="ORF">PLBR_LOCUS575</name>
</gene>
<dbReference type="CDD" id="cd08048">
    <property type="entry name" value="HFD_TAF11"/>
    <property type="match status" value="1"/>
</dbReference>
<organism evidence="8 9">
    <name type="scientific">Plasmodiophora brassicae</name>
    <name type="common">Clubroot disease agent</name>
    <dbReference type="NCBI Taxonomy" id="37360"/>
    <lineage>
        <taxon>Eukaryota</taxon>
        <taxon>Sar</taxon>
        <taxon>Rhizaria</taxon>
        <taxon>Endomyxa</taxon>
        <taxon>Phytomyxea</taxon>
        <taxon>Plasmodiophorida</taxon>
        <taxon>Plasmodiophoridae</taxon>
        <taxon>Plasmodiophora</taxon>
    </lineage>
</organism>
<keyword evidence="8" id="KW-0496">Mitochondrion</keyword>
<keyword evidence="3" id="KW-0805">Transcription regulation</keyword>
<comment type="subcellular location">
    <subcellularLocation>
        <location evidence="1">Nucleus</location>
    </subcellularLocation>
</comment>
<dbReference type="GO" id="GO:0016251">
    <property type="term" value="F:RNA polymerase II general transcription initiation factor activity"/>
    <property type="evidence" value="ECO:0007669"/>
    <property type="project" value="TreeGrafter"/>
</dbReference>
<dbReference type="InterPro" id="IPR009072">
    <property type="entry name" value="Histone-fold"/>
</dbReference>
<evidence type="ECO:0000256" key="2">
    <source>
        <dbReference type="ARBA" id="ARBA00009788"/>
    </source>
</evidence>
<feature type="domain" description="TAFII28-like protein" evidence="7">
    <location>
        <begin position="35"/>
        <end position="103"/>
    </location>
</feature>
<geneLocation type="mitochondrion" evidence="8"/>
<evidence type="ECO:0000256" key="1">
    <source>
        <dbReference type="ARBA" id="ARBA00004123"/>
    </source>
</evidence>
<evidence type="ECO:0000256" key="3">
    <source>
        <dbReference type="ARBA" id="ARBA00023015"/>
    </source>
</evidence>
<dbReference type="Gene3D" id="1.10.20.10">
    <property type="entry name" value="Histone, subunit A"/>
    <property type="match status" value="1"/>
</dbReference>
<protein>
    <recommendedName>
        <fullName evidence="7">TAFII28-like protein domain-containing protein</fullName>
    </recommendedName>
</protein>
<evidence type="ECO:0000256" key="6">
    <source>
        <dbReference type="SAM" id="MobiDB-lite"/>
    </source>
</evidence>
<proteinExistence type="inferred from homology"/>
<evidence type="ECO:0000313" key="8">
    <source>
        <dbReference type="EMBL" id="SPQ93360.1"/>
    </source>
</evidence>
<dbReference type="InterPro" id="IPR045127">
    <property type="entry name" value="TAF11-like"/>
</dbReference>
<feature type="region of interest" description="Disordered" evidence="6">
    <location>
        <begin position="101"/>
        <end position="126"/>
    </location>
</feature>
<dbReference type="GO" id="GO:0005669">
    <property type="term" value="C:transcription factor TFIID complex"/>
    <property type="evidence" value="ECO:0007669"/>
    <property type="project" value="InterPro"/>
</dbReference>
<evidence type="ECO:0000313" key="9">
    <source>
        <dbReference type="Proteomes" id="UP000290189"/>
    </source>
</evidence>
<dbReference type="PANTHER" id="PTHR13218">
    <property type="entry name" value="TRANSCRIPTION INITIATION FACTOR TFIID SUBUNIT 11-RELATED"/>
    <property type="match status" value="1"/>
</dbReference>
<keyword evidence="4" id="KW-0804">Transcription</keyword>
<comment type="similarity">
    <text evidence="2">Belongs to the TAF11 family.</text>
</comment>
<dbReference type="GO" id="GO:0046982">
    <property type="term" value="F:protein heterodimerization activity"/>
    <property type="evidence" value="ECO:0007669"/>
    <property type="project" value="InterPro"/>
</dbReference>
<evidence type="ECO:0000256" key="4">
    <source>
        <dbReference type="ARBA" id="ARBA00023163"/>
    </source>
</evidence>
<evidence type="ECO:0000256" key="5">
    <source>
        <dbReference type="ARBA" id="ARBA00023242"/>
    </source>
</evidence>
<dbReference type="AlphaFoldDB" id="A0A3P3XZW6"/>
<name>A0A3P3XZW6_PLABS</name>
<dbReference type="GO" id="GO:0051123">
    <property type="term" value="P:RNA polymerase II preinitiation complex assembly"/>
    <property type="evidence" value="ECO:0007669"/>
    <property type="project" value="InterPro"/>
</dbReference>
<dbReference type="SUPFAM" id="SSF47113">
    <property type="entry name" value="Histone-fold"/>
    <property type="match status" value="1"/>
</dbReference>
<dbReference type="Proteomes" id="UP000290189">
    <property type="component" value="Unassembled WGS sequence"/>
</dbReference>
<dbReference type="Pfam" id="PF04719">
    <property type="entry name" value="TAFII28"/>
    <property type="match status" value="1"/>
</dbReference>
<accession>A0A3P3XZW6</accession>
<reference evidence="8 9" key="1">
    <citation type="submission" date="2018-03" db="EMBL/GenBank/DDBJ databases">
        <authorList>
            <person name="Fogelqvist J."/>
        </authorList>
    </citation>
    <scope>NUCLEOTIDE SEQUENCE [LARGE SCALE GENOMIC DNA]</scope>
</reference>
<keyword evidence="5" id="KW-0539">Nucleus</keyword>
<dbReference type="EMBL" id="OVEO01000001">
    <property type="protein sequence ID" value="SPQ93360.1"/>
    <property type="molecule type" value="Genomic_DNA"/>
</dbReference>
<evidence type="ECO:0000259" key="7">
    <source>
        <dbReference type="Pfam" id="PF04719"/>
    </source>
</evidence>
<dbReference type="PANTHER" id="PTHR13218:SF8">
    <property type="entry name" value="TRANSCRIPTION INITIATION FACTOR TFIID SUBUNIT 11"/>
    <property type="match status" value="1"/>
</dbReference>
<dbReference type="InterPro" id="IPR006809">
    <property type="entry name" value="TAFII28_dom"/>
</dbReference>
<sequence length="126" mass="14382">MEEAGHNMDSNDDIDDRILPDQLIFNEGTVAERKTLLAPLHIRMAMQSALRTSRKPPETAVIVMNSMCKVFVADLVRRSVIVQQDWGQTGPLRPVHIREAIRRSRRQSHDPGSSPAASQRRELFRR</sequence>